<dbReference type="RefSeq" id="WP_132321083.1">
    <property type="nucleotide sequence ID" value="NZ_FWZT01000013.1"/>
</dbReference>
<dbReference type="STRING" id="1513793.SAMN06296036_11365"/>
<proteinExistence type="predicted"/>
<keyword evidence="2" id="KW-1185">Reference proteome</keyword>
<dbReference type="OrthoDB" id="256696at2"/>
<dbReference type="InterPro" id="IPR020835">
    <property type="entry name" value="Catalase_sf"/>
</dbReference>
<protein>
    <submittedName>
        <fullName evidence="1">Uncharacterized protein</fullName>
    </submittedName>
</protein>
<sequence>MKFSRIIAACLGLGLPLGFGLKALIAQDDEPAYNGSVFNEVLSQARQGKYDDRPYRKVTSASFFRFFENQLAKDSERTLSDRSDILPPFRKLLHPNGICLVGTWNIEGDSPYSGYFRAGRQGLVIARASAALTAVKQGQKRSFGMAVKIFPSQDPQDQSMLKTANFFVIDDLGGTYIDHFRDTPMTNDISSVNFGVDNAGQLLIAAIVTPTLQASETIMGSSPSVRQVYQVAELGEADPSQAITPKWIRIQGEAGSREDYKDFRDELIMANNDGRLRFEIAVTSDGELGEDKPFEVIGYMEFTESFESEGCDSRLHFNHPSWRTDLTHF</sequence>
<dbReference type="SUPFAM" id="SSF56634">
    <property type="entry name" value="Heme-dependent catalase-like"/>
    <property type="match status" value="1"/>
</dbReference>
<dbReference type="EMBL" id="FWZT01000013">
    <property type="protein sequence ID" value="SMF43270.1"/>
    <property type="molecule type" value="Genomic_DNA"/>
</dbReference>
<organism evidence="1 2">
    <name type="scientific">Pseudobacteriovorax antillogorgiicola</name>
    <dbReference type="NCBI Taxonomy" id="1513793"/>
    <lineage>
        <taxon>Bacteria</taxon>
        <taxon>Pseudomonadati</taxon>
        <taxon>Bdellovibrionota</taxon>
        <taxon>Oligoflexia</taxon>
        <taxon>Oligoflexales</taxon>
        <taxon>Pseudobacteriovoracaceae</taxon>
        <taxon>Pseudobacteriovorax</taxon>
    </lineage>
</organism>
<dbReference type="AlphaFoldDB" id="A0A1Y6C5L7"/>
<name>A0A1Y6C5L7_9BACT</name>
<accession>A0A1Y6C5L7</accession>
<dbReference type="Proteomes" id="UP000192907">
    <property type="component" value="Unassembled WGS sequence"/>
</dbReference>
<gene>
    <name evidence="1" type="ORF">SAMN06296036_11365</name>
</gene>
<evidence type="ECO:0000313" key="1">
    <source>
        <dbReference type="EMBL" id="SMF43270.1"/>
    </source>
</evidence>
<evidence type="ECO:0000313" key="2">
    <source>
        <dbReference type="Proteomes" id="UP000192907"/>
    </source>
</evidence>
<reference evidence="2" key="1">
    <citation type="submission" date="2017-04" db="EMBL/GenBank/DDBJ databases">
        <authorList>
            <person name="Varghese N."/>
            <person name="Submissions S."/>
        </authorList>
    </citation>
    <scope>NUCLEOTIDE SEQUENCE [LARGE SCALE GENOMIC DNA]</scope>
    <source>
        <strain evidence="2">RKEM611</strain>
    </source>
</reference>
<dbReference type="GO" id="GO:0020037">
    <property type="term" value="F:heme binding"/>
    <property type="evidence" value="ECO:0007669"/>
    <property type="project" value="InterPro"/>
</dbReference>